<dbReference type="Proteomes" id="UP000594263">
    <property type="component" value="Unplaced"/>
</dbReference>
<evidence type="ECO:0000256" key="7">
    <source>
        <dbReference type="RuleBase" id="RU363107"/>
    </source>
</evidence>
<evidence type="ECO:0000256" key="3">
    <source>
        <dbReference type="ARBA" id="ARBA00006483"/>
    </source>
</evidence>
<evidence type="ECO:0000256" key="4">
    <source>
        <dbReference type="ARBA" id="ARBA00022692"/>
    </source>
</evidence>
<keyword evidence="4 7" id="KW-0812">Transmembrane</keyword>
<evidence type="ECO:0000256" key="5">
    <source>
        <dbReference type="ARBA" id="ARBA00022989"/>
    </source>
</evidence>
<dbReference type="GO" id="GO:0005794">
    <property type="term" value="C:Golgi apparatus"/>
    <property type="evidence" value="ECO:0007669"/>
    <property type="project" value="TreeGrafter"/>
</dbReference>
<name>A0A7N0RCB8_KALFE</name>
<sequence>MLTSNYSSGAATYTTIPISTGDVVSRSFRSFTSSISRHRPWLEFIDFGAFDIPESISAALDRVKKNARYFFVNYAIAISICAALSLIGSPFSLIVVAVVCRLWSLLYFFREDPLLVFGRVVGDRLVLTGLIVVTVIVVWWLGVVSNLLWGTAIGIDASIVHGVFRNPQGLFLDEDEAFSDGLISSGSSQRPATLPKGSEIP</sequence>
<dbReference type="PANTHER" id="PTHR19317">
    <property type="entry name" value="PRENYLATED RAB ACCEPTOR 1-RELATED"/>
    <property type="match status" value="1"/>
</dbReference>
<dbReference type="GO" id="GO:0016020">
    <property type="term" value="C:membrane"/>
    <property type="evidence" value="ECO:0007669"/>
    <property type="project" value="UniProtKB-SubCell"/>
</dbReference>
<keyword evidence="9" id="KW-1185">Reference proteome</keyword>
<keyword evidence="5 7" id="KW-1133">Transmembrane helix</keyword>
<dbReference type="PANTHER" id="PTHR19317:SF53">
    <property type="entry name" value="PRA1 FAMILY PROTEIN G1"/>
    <property type="match status" value="1"/>
</dbReference>
<dbReference type="InterPro" id="IPR004895">
    <property type="entry name" value="Prenylated_rab_accept_PRA1"/>
</dbReference>
<evidence type="ECO:0000256" key="6">
    <source>
        <dbReference type="ARBA" id="ARBA00023136"/>
    </source>
</evidence>
<comment type="subcellular location">
    <subcellularLocation>
        <location evidence="2 7">Membrane</location>
        <topology evidence="2 7">Multi-pass membrane protein</topology>
    </subcellularLocation>
</comment>
<evidence type="ECO:0000256" key="1">
    <source>
        <dbReference type="ARBA" id="ARBA00002501"/>
    </source>
</evidence>
<evidence type="ECO:0000313" key="8">
    <source>
        <dbReference type="EnsemblPlants" id="Kaladp0008s0295.1.v1.1.CDS.1"/>
    </source>
</evidence>
<keyword evidence="6 7" id="KW-0472">Membrane</keyword>
<keyword evidence="7" id="KW-0813">Transport</keyword>
<dbReference type="GO" id="GO:0005783">
    <property type="term" value="C:endoplasmic reticulum"/>
    <property type="evidence" value="ECO:0007669"/>
    <property type="project" value="TreeGrafter"/>
</dbReference>
<comment type="similarity">
    <text evidence="3 7">Belongs to the PRA1 family.</text>
</comment>
<feature type="transmembrane region" description="Helical" evidence="7">
    <location>
        <begin position="121"/>
        <end position="141"/>
    </location>
</feature>
<dbReference type="EnsemblPlants" id="Kaladp0008s0295.1.v1.1">
    <property type="protein sequence ID" value="Kaladp0008s0295.1.v1.1.CDS.1"/>
    <property type="gene ID" value="Kaladp0008s0295.v1.1"/>
</dbReference>
<proteinExistence type="inferred from homology"/>
<dbReference type="OMA" id="WLEFIDF"/>
<organism evidence="8 9">
    <name type="scientific">Kalanchoe fedtschenkoi</name>
    <name type="common">Lavender scallops</name>
    <name type="synonym">South American air plant</name>
    <dbReference type="NCBI Taxonomy" id="63787"/>
    <lineage>
        <taxon>Eukaryota</taxon>
        <taxon>Viridiplantae</taxon>
        <taxon>Streptophyta</taxon>
        <taxon>Embryophyta</taxon>
        <taxon>Tracheophyta</taxon>
        <taxon>Spermatophyta</taxon>
        <taxon>Magnoliopsida</taxon>
        <taxon>eudicotyledons</taxon>
        <taxon>Gunneridae</taxon>
        <taxon>Pentapetalae</taxon>
        <taxon>Saxifragales</taxon>
        <taxon>Crassulaceae</taxon>
        <taxon>Kalanchoe</taxon>
    </lineage>
</organism>
<feature type="transmembrane region" description="Helical" evidence="7">
    <location>
        <begin position="93"/>
        <end position="109"/>
    </location>
</feature>
<dbReference type="Pfam" id="PF03208">
    <property type="entry name" value="PRA1"/>
    <property type="match status" value="1"/>
</dbReference>
<comment type="function">
    <text evidence="1 7">May be involved in both secretory and endocytic intracellular trafficking in the endosomal/prevacuolar compartments.</text>
</comment>
<accession>A0A7N0RCB8</accession>
<dbReference type="AlphaFoldDB" id="A0A7N0RCB8"/>
<evidence type="ECO:0000313" key="9">
    <source>
        <dbReference type="Proteomes" id="UP000594263"/>
    </source>
</evidence>
<dbReference type="GO" id="GO:0016192">
    <property type="term" value="P:vesicle-mediated transport"/>
    <property type="evidence" value="ECO:0007669"/>
    <property type="project" value="UniProtKB-ARBA"/>
</dbReference>
<dbReference type="Gramene" id="Kaladp0008s0295.1.v1.1">
    <property type="protein sequence ID" value="Kaladp0008s0295.1.v1.1.CDS.1"/>
    <property type="gene ID" value="Kaladp0008s0295.v1.1"/>
</dbReference>
<protein>
    <recommendedName>
        <fullName evidence="7">PRA1 family protein</fullName>
    </recommendedName>
</protein>
<evidence type="ECO:0000256" key="2">
    <source>
        <dbReference type="ARBA" id="ARBA00004141"/>
    </source>
</evidence>
<reference evidence="8" key="1">
    <citation type="submission" date="2021-01" db="UniProtKB">
        <authorList>
            <consortium name="EnsemblPlants"/>
        </authorList>
    </citation>
    <scope>IDENTIFICATION</scope>
</reference>